<protein>
    <submittedName>
        <fullName evidence="3">DNA-binding protein</fullName>
    </submittedName>
</protein>
<dbReference type="Gene3D" id="1.10.10.2830">
    <property type="match status" value="1"/>
</dbReference>
<dbReference type="InterPro" id="IPR003115">
    <property type="entry name" value="ParB_N"/>
</dbReference>
<dbReference type="SUPFAM" id="SSF110849">
    <property type="entry name" value="ParB/Sulfiredoxin"/>
    <property type="match status" value="1"/>
</dbReference>
<keyword evidence="4" id="KW-1185">Reference proteome</keyword>
<dbReference type="Proteomes" id="UP001143486">
    <property type="component" value="Unassembled WGS sequence"/>
</dbReference>
<reference evidence="3" key="2">
    <citation type="submission" date="2023-01" db="EMBL/GenBank/DDBJ databases">
        <authorList>
            <person name="Sun Q."/>
            <person name="Evtushenko L."/>
        </authorList>
    </citation>
    <scope>NUCLEOTIDE SEQUENCE</scope>
    <source>
        <strain evidence="3">VKM B-1513</strain>
    </source>
</reference>
<accession>A0A9W6IQJ6</accession>
<dbReference type="GO" id="GO:0005694">
    <property type="term" value="C:chromosome"/>
    <property type="evidence" value="ECO:0007669"/>
    <property type="project" value="TreeGrafter"/>
</dbReference>
<sequence length="641" mass="70577">MPKSTLENPVKLVPLDQLVLADTNIRTQYPKGSVERLADTIEKKGELIQLPRGTQKSPKRVAIHAGGRRLMALKLLKETGRLPDQLAAGIPVIMTTDDRAAQIEASVMENIERENLTPVQEFRAFQSLVNEGFDKVEIANRFGISERLVRQRLALANVHRDIVTAFEENKLDLLALQAFTIEPDQERQLDCFNALPDWNRSSGYIRSYLTRDEVSATSAVAKFVGLEAYENAGGAVKRDLFDENNASILNPSLLQELAEDKLAEAGNEVAAEGWKWVEPYISYDHQALEGCARIYPDDRVLSAEEDARAEALQEELDRIDEAIGELEISEELDQQQSEELDRLGDKRDEVQAHLNELLEPVFSDDQRAIAGAILYIDRNGLRVERGFVRPEDRAEHADAPSPDDPAVAEDLAKQKSEELAGSVTGDLNIAMEAGLQHAISSNAEVAFLVSTAYLVAKVFPSRCNTETLCYATKAPFTQSSSIAVGSADNHACEYDTWDARLAAEDGDLIAALSQWSPADVRALHAFCAGALYSRNAVRRVDSPDNDHTELRTLLNFDPTSVITADHAMLGRFTKVQLVRALAEMAPDESHSVSAAKPELVAAAAKRAAKLNWLPAMLRQDDAFGRLVLDDTSDPADPAESD</sequence>
<dbReference type="GO" id="GO:0003677">
    <property type="term" value="F:DNA binding"/>
    <property type="evidence" value="ECO:0007669"/>
    <property type="project" value="UniProtKB-KW"/>
</dbReference>
<dbReference type="RefSeq" id="WP_271187873.1">
    <property type="nucleotide sequence ID" value="NZ_BSFE01000011.1"/>
</dbReference>
<evidence type="ECO:0000313" key="4">
    <source>
        <dbReference type="Proteomes" id="UP001143486"/>
    </source>
</evidence>
<feature type="coiled-coil region" evidence="1">
    <location>
        <begin position="302"/>
        <end position="332"/>
    </location>
</feature>
<keyword evidence="1" id="KW-0175">Coiled coil</keyword>
<keyword evidence="3" id="KW-0238">DNA-binding</keyword>
<dbReference type="CDD" id="cd16406">
    <property type="entry name" value="ParB_N_like"/>
    <property type="match status" value="1"/>
</dbReference>
<feature type="domain" description="ParB-like N-terminal" evidence="2">
    <location>
        <begin position="11"/>
        <end position="111"/>
    </location>
</feature>
<reference evidence="3" key="1">
    <citation type="journal article" date="2014" name="Int. J. Syst. Evol. Microbiol.">
        <title>Complete genome sequence of Corynebacterium casei LMG S-19264T (=DSM 44701T), isolated from a smear-ripened cheese.</title>
        <authorList>
            <consortium name="US DOE Joint Genome Institute (JGI-PGF)"/>
            <person name="Walter F."/>
            <person name="Albersmeier A."/>
            <person name="Kalinowski J."/>
            <person name="Ruckert C."/>
        </authorList>
    </citation>
    <scope>NUCLEOTIDE SEQUENCE</scope>
    <source>
        <strain evidence="3">VKM B-1513</strain>
    </source>
</reference>
<comment type="caution">
    <text evidence="3">The sequence shown here is derived from an EMBL/GenBank/DDBJ whole genome shotgun (WGS) entry which is preliminary data.</text>
</comment>
<dbReference type="GO" id="GO:0007059">
    <property type="term" value="P:chromosome segregation"/>
    <property type="evidence" value="ECO:0007669"/>
    <property type="project" value="TreeGrafter"/>
</dbReference>
<organism evidence="3 4">
    <name type="scientific">Maricaulis virginensis</name>
    <dbReference type="NCBI Taxonomy" id="144022"/>
    <lineage>
        <taxon>Bacteria</taxon>
        <taxon>Pseudomonadati</taxon>
        <taxon>Pseudomonadota</taxon>
        <taxon>Alphaproteobacteria</taxon>
        <taxon>Maricaulales</taxon>
        <taxon>Maricaulaceae</taxon>
        <taxon>Maricaulis</taxon>
    </lineage>
</organism>
<evidence type="ECO:0000313" key="3">
    <source>
        <dbReference type="EMBL" id="GLK53525.1"/>
    </source>
</evidence>
<proteinExistence type="predicted"/>
<dbReference type="SUPFAM" id="SSF109709">
    <property type="entry name" value="KorB DNA-binding domain-like"/>
    <property type="match status" value="1"/>
</dbReference>
<dbReference type="PANTHER" id="PTHR33375">
    <property type="entry name" value="CHROMOSOME-PARTITIONING PROTEIN PARB-RELATED"/>
    <property type="match status" value="1"/>
</dbReference>
<dbReference type="SMART" id="SM00470">
    <property type="entry name" value="ParB"/>
    <property type="match status" value="1"/>
</dbReference>
<dbReference type="InterPro" id="IPR036086">
    <property type="entry name" value="ParB/Sulfiredoxin_sf"/>
</dbReference>
<dbReference type="InterPro" id="IPR050336">
    <property type="entry name" value="Chromosome_partition/occlusion"/>
</dbReference>
<name>A0A9W6IQJ6_9PROT</name>
<gene>
    <name evidence="3" type="ORF">GCM10017621_30330</name>
</gene>
<dbReference type="AlphaFoldDB" id="A0A9W6IQJ6"/>
<evidence type="ECO:0000259" key="2">
    <source>
        <dbReference type="SMART" id="SM00470"/>
    </source>
</evidence>
<dbReference type="EMBL" id="BSFE01000011">
    <property type="protein sequence ID" value="GLK53525.1"/>
    <property type="molecule type" value="Genomic_DNA"/>
</dbReference>
<dbReference type="PANTHER" id="PTHR33375:SF7">
    <property type="entry name" value="CHROMOSOME 2-PARTITIONING PROTEIN PARB-RELATED"/>
    <property type="match status" value="1"/>
</dbReference>
<evidence type="ECO:0000256" key="1">
    <source>
        <dbReference type="SAM" id="Coils"/>
    </source>
</evidence>